<evidence type="ECO:0000313" key="2">
    <source>
        <dbReference type="Proteomes" id="UP001196413"/>
    </source>
</evidence>
<keyword evidence="2" id="KW-1185">Reference proteome</keyword>
<sequence>MELSIEHHEIRRSIHKNRHVEISIFSLTALTSISEIPAYAVATEFRRWSRCSVNALGFIETSLPIGPFHQNGGRSCQGAPE</sequence>
<protein>
    <submittedName>
        <fullName evidence="1">Uncharacterized protein</fullName>
    </submittedName>
</protein>
<evidence type="ECO:0000313" key="1">
    <source>
        <dbReference type="EMBL" id="KAJ1367176.1"/>
    </source>
</evidence>
<comment type="caution">
    <text evidence="1">The sequence shown here is derived from an EMBL/GenBank/DDBJ whole genome shotgun (WGS) entry which is preliminary data.</text>
</comment>
<accession>A0AAD5WEF5</accession>
<organism evidence="1 2">
    <name type="scientific">Parelaphostrongylus tenuis</name>
    <name type="common">Meningeal worm</name>
    <dbReference type="NCBI Taxonomy" id="148309"/>
    <lineage>
        <taxon>Eukaryota</taxon>
        <taxon>Metazoa</taxon>
        <taxon>Ecdysozoa</taxon>
        <taxon>Nematoda</taxon>
        <taxon>Chromadorea</taxon>
        <taxon>Rhabditida</taxon>
        <taxon>Rhabditina</taxon>
        <taxon>Rhabditomorpha</taxon>
        <taxon>Strongyloidea</taxon>
        <taxon>Metastrongylidae</taxon>
        <taxon>Parelaphostrongylus</taxon>
    </lineage>
</organism>
<dbReference type="Proteomes" id="UP001196413">
    <property type="component" value="Unassembled WGS sequence"/>
</dbReference>
<dbReference type="EMBL" id="JAHQIW010005793">
    <property type="protein sequence ID" value="KAJ1367176.1"/>
    <property type="molecule type" value="Genomic_DNA"/>
</dbReference>
<name>A0AAD5WEF5_PARTN</name>
<reference evidence="1" key="1">
    <citation type="submission" date="2021-06" db="EMBL/GenBank/DDBJ databases">
        <title>Parelaphostrongylus tenuis whole genome reference sequence.</title>
        <authorList>
            <person name="Garwood T.J."/>
            <person name="Larsen P.A."/>
            <person name="Fountain-Jones N.M."/>
            <person name="Garbe J.R."/>
            <person name="Macchietto M.G."/>
            <person name="Kania S.A."/>
            <person name="Gerhold R.W."/>
            <person name="Richards J.E."/>
            <person name="Wolf T.M."/>
        </authorList>
    </citation>
    <scope>NUCLEOTIDE SEQUENCE</scope>
    <source>
        <strain evidence="1">MNPRO001-30</strain>
        <tissue evidence="1">Meninges</tissue>
    </source>
</reference>
<gene>
    <name evidence="1" type="ORF">KIN20_028038</name>
</gene>
<proteinExistence type="predicted"/>
<dbReference type="AlphaFoldDB" id="A0AAD5WEF5"/>